<evidence type="ECO:0000256" key="1">
    <source>
        <dbReference type="SAM" id="MobiDB-lite"/>
    </source>
</evidence>
<name>A0A9X8VM61_SERMA</name>
<sequence length="229" mass="26271">MKEDKINTQSPNGSNLKGREVRKKTLKQLEDDLEYYKSFIGRCVESKNVQTFNLSFGLKGKHSVSYEDIQELPLEERYSWAMKLINDKDFFNGKDGESEGIHKAIRVLYLLGFRELAAAVDMMAVDYSVSKYYQPKIEDIQAQIKHKKMTSKGGKGRTSRHKDIALQIAEKTWHETPGASMASLSKKIHAYLDRKHTDVPETETIEKWLKDSGLNPNISPKVRNYDLVV</sequence>
<dbReference type="AlphaFoldDB" id="A0A9X8VM61"/>
<comment type="caution">
    <text evidence="2">The sequence shown here is derived from an EMBL/GenBank/DDBJ whole genome shotgun (WGS) entry which is preliminary data.</text>
</comment>
<gene>
    <name evidence="2" type="ORF">E0L31_01955</name>
</gene>
<protein>
    <submittedName>
        <fullName evidence="2">Uncharacterized protein</fullName>
    </submittedName>
</protein>
<evidence type="ECO:0000313" key="2">
    <source>
        <dbReference type="EMBL" id="TFV51581.1"/>
    </source>
</evidence>
<feature type="region of interest" description="Disordered" evidence="1">
    <location>
        <begin position="1"/>
        <end position="21"/>
    </location>
</feature>
<organism evidence="2">
    <name type="scientific">Serratia marcescens</name>
    <dbReference type="NCBI Taxonomy" id="615"/>
    <lineage>
        <taxon>Bacteria</taxon>
        <taxon>Pseudomonadati</taxon>
        <taxon>Pseudomonadota</taxon>
        <taxon>Gammaproteobacteria</taxon>
        <taxon>Enterobacterales</taxon>
        <taxon>Yersiniaceae</taxon>
        <taxon>Serratia</taxon>
    </lineage>
</organism>
<reference evidence="2" key="1">
    <citation type="submission" date="2019-03" db="EMBL/GenBank/DDBJ databases">
        <title>Serratia marcescens strain N2 draft genome.</title>
        <authorList>
            <person name="Yassin A."/>
            <person name="El-Kenawy N."/>
            <person name="Youssef N.H."/>
        </authorList>
    </citation>
    <scope>NUCLEOTIDE SEQUENCE [LARGE SCALE GENOMIC DNA]</scope>
    <source>
        <strain evidence="2">N2</strain>
    </source>
</reference>
<dbReference type="RefSeq" id="WP_212562208.1">
    <property type="nucleotide sequence ID" value="NZ_SPSG02000001.1"/>
</dbReference>
<accession>A0A9X8VM61</accession>
<dbReference type="EMBL" id="SPSG01000206">
    <property type="protein sequence ID" value="TFV51581.1"/>
    <property type="molecule type" value="Genomic_DNA"/>
</dbReference>
<proteinExistence type="predicted"/>